<dbReference type="PANTHER" id="PTHR20982:SF3">
    <property type="entry name" value="MITOCHONDRIAL RIBOSOME RECYCLING FACTOR PSEUDO 1"/>
    <property type="match status" value="1"/>
</dbReference>
<gene>
    <name evidence="7" type="ORF">UY27_C0015G0008</name>
</gene>
<comment type="similarity">
    <text evidence="2">Belongs to the RRF family.</text>
</comment>
<dbReference type="GO" id="GO:0043023">
    <property type="term" value="F:ribosomal large subunit binding"/>
    <property type="evidence" value="ECO:0007669"/>
    <property type="project" value="TreeGrafter"/>
</dbReference>
<keyword evidence="4" id="KW-0648">Protein biosynthesis</keyword>
<evidence type="ECO:0000256" key="2">
    <source>
        <dbReference type="ARBA" id="ARBA00005912"/>
    </source>
</evidence>
<feature type="domain" description="Ribosome recycling factor" evidence="6">
    <location>
        <begin position="20"/>
        <end position="181"/>
    </location>
</feature>
<dbReference type="AlphaFoldDB" id="A0A0G1UMQ5"/>
<comment type="subcellular location">
    <subcellularLocation>
        <location evidence="1">Cytoplasm</location>
    </subcellularLocation>
</comment>
<dbReference type="NCBIfam" id="TIGR00496">
    <property type="entry name" value="frr"/>
    <property type="match status" value="1"/>
</dbReference>
<dbReference type="Pfam" id="PF01765">
    <property type="entry name" value="RRF"/>
    <property type="match status" value="1"/>
</dbReference>
<keyword evidence="3" id="KW-0963">Cytoplasm</keyword>
<dbReference type="InterPro" id="IPR023584">
    <property type="entry name" value="Ribosome_recyc_fac_dom"/>
</dbReference>
<dbReference type="CDD" id="cd00520">
    <property type="entry name" value="RRF"/>
    <property type="match status" value="1"/>
</dbReference>
<sequence>MDLGEVKTRMTKAVDFARGDIATIRTGRATSALVENIVVGAYGGTARMRVVELATISVTDAQTIVITPYDQSIIGDVKRDVEAANVGLSPVIDNNLIRIAVPSLTAERRLEYVKLLHTKLEDGRVKVRQIRHDKMTELKRQGEAREINEDEQEKAEEDLQKMTDETMAEIEKIGKIKEEELVTV</sequence>
<dbReference type="Proteomes" id="UP000034661">
    <property type="component" value="Unassembled WGS sequence"/>
</dbReference>
<protein>
    <submittedName>
        <fullName evidence="7">Ribosome-recycling factor</fullName>
    </submittedName>
</protein>
<dbReference type="SUPFAM" id="SSF55194">
    <property type="entry name" value="Ribosome recycling factor, RRF"/>
    <property type="match status" value="1"/>
</dbReference>
<evidence type="ECO:0000313" key="7">
    <source>
        <dbReference type="EMBL" id="KKU95502.1"/>
    </source>
</evidence>
<evidence type="ECO:0000256" key="1">
    <source>
        <dbReference type="ARBA" id="ARBA00004496"/>
    </source>
</evidence>
<dbReference type="PANTHER" id="PTHR20982">
    <property type="entry name" value="RIBOSOME RECYCLING FACTOR"/>
    <property type="match status" value="1"/>
</dbReference>
<dbReference type="Gene3D" id="1.10.132.20">
    <property type="entry name" value="Ribosome-recycling factor"/>
    <property type="match status" value="1"/>
</dbReference>
<dbReference type="Gene3D" id="3.30.1360.40">
    <property type="match status" value="1"/>
</dbReference>
<organism evidence="7 8">
    <name type="scientific">Candidatus Gottesmanbacteria bacterium GW2011_GWA1_48_13</name>
    <dbReference type="NCBI Taxonomy" id="1618439"/>
    <lineage>
        <taxon>Bacteria</taxon>
        <taxon>Candidatus Gottesmaniibacteriota</taxon>
    </lineage>
</organism>
<evidence type="ECO:0000256" key="3">
    <source>
        <dbReference type="ARBA" id="ARBA00022490"/>
    </source>
</evidence>
<dbReference type="InterPro" id="IPR002661">
    <property type="entry name" value="Ribosome_recyc_fac"/>
</dbReference>
<evidence type="ECO:0000256" key="5">
    <source>
        <dbReference type="SAM" id="MobiDB-lite"/>
    </source>
</evidence>
<dbReference type="InterPro" id="IPR036191">
    <property type="entry name" value="RRF_sf"/>
</dbReference>
<evidence type="ECO:0000256" key="4">
    <source>
        <dbReference type="ARBA" id="ARBA00022917"/>
    </source>
</evidence>
<name>A0A0G1UMQ5_9BACT</name>
<evidence type="ECO:0000259" key="6">
    <source>
        <dbReference type="Pfam" id="PF01765"/>
    </source>
</evidence>
<feature type="region of interest" description="Disordered" evidence="5">
    <location>
        <begin position="141"/>
        <end position="163"/>
    </location>
</feature>
<proteinExistence type="inferred from homology"/>
<evidence type="ECO:0000313" key="8">
    <source>
        <dbReference type="Proteomes" id="UP000034661"/>
    </source>
</evidence>
<dbReference type="FunFam" id="3.30.1360.40:FF:000001">
    <property type="entry name" value="Ribosome-recycling factor"/>
    <property type="match status" value="1"/>
</dbReference>
<dbReference type="FunFam" id="1.10.132.20:FF:000001">
    <property type="entry name" value="Ribosome-recycling factor"/>
    <property type="match status" value="1"/>
</dbReference>
<accession>A0A0G1UMQ5</accession>
<dbReference type="GO" id="GO:0006412">
    <property type="term" value="P:translation"/>
    <property type="evidence" value="ECO:0007669"/>
    <property type="project" value="UniProtKB-KW"/>
</dbReference>
<dbReference type="GO" id="GO:0005737">
    <property type="term" value="C:cytoplasm"/>
    <property type="evidence" value="ECO:0007669"/>
    <property type="project" value="UniProtKB-SubCell"/>
</dbReference>
<dbReference type="EMBL" id="LCPJ01000015">
    <property type="protein sequence ID" value="KKU95502.1"/>
    <property type="molecule type" value="Genomic_DNA"/>
</dbReference>
<reference evidence="7 8" key="1">
    <citation type="journal article" date="2015" name="Nature">
        <title>rRNA introns, odd ribosomes, and small enigmatic genomes across a large radiation of phyla.</title>
        <authorList>
            <person name="Brown C.T."/>
            <person name="Hug L.A."/>
            <person name="Thomas B.C."/>
            <person name="Sharon I."/>
            <person name="Castelle C.J."/>
            <person name="Singh A."/>
            <person name="Wilkins M.J."/>
            <person name="Williams K.H."/>
            <person name="Banfield J.F."/>
        </authorList>
    </citation>
    <scope>NUCLEOTIDE SEQUENCE [LARGE SCALE GENOMIC DNA]</scope>
</reference>
<comment type="caution">
    <text evidence="7">The sequence shown here is derived from an EMBL/GenBank/DDBJ whole genome shotgun (WGS) entry which is preliminary data.</text>
</comment>